<dbReference type="Proteomes" id="UP000054532">
    <property type="component" value="Unassembled WGS sequence"/>
</dbReference>
<reference evidence="1" key="1">
    <citation type="submission" date="2013-11" db="EMBL/GenBank/DDBJ databases">
        <title>The Genome Sequence of Phytophthora parasitica IAC_01/95.</title>
        <authorList>
            <consortium name="The Broad Institute Genomics Platform"/>
            <person name="Russ C."/>
            <person name="Tyler B."/>
            <person name="Panabieres F."/>
            <person name="Shan W."/>
            <person name="Tripathy S."/>
            <person name="Grunwald N."/>
            <person name="Machado M."/>
            <person name="Johnson C.S."/>
            <person name="Arredondo F."/>
            <person name="Hong C."/>
            <person name="Coffey M."/>
            <person name="Young S.K."/>
            <person name="Zeng Q."/>
            <person name="Gargeya S."/>
            <person name="Fitzgerald M."/>
            <person name="Abouelleil A."/>
            <person name="Alvarado L."/>
            <person name="Chapman S.B."/>
            <person name="Gainer-Dewar J."/>
            <person name="Goldberg J."/>
            <person name="Griggs A."/>
            <person name="Gujja S."/>
            <person name="Hansen M."/>
            <person name="Howarth C."/>
            <person name="Imamovic A."/>
            <person name="Ireland A."/>
            <person name="Larimer J."/>
            <person name="McCowan C."/>
            <person name="Murphy C."/>
            <person name="Pearson M."/>
            <person name="Poon T.W."/>
            <person name="Priest M."/>
            <person name="Roberts A."/>
            <person name="Saif S."/>
            <person name="Shea T."/>
            <person name="Sykes S."/>
            <person name="Wortman J."/>
            <person name="Nusbaum C."/>
            <person name="Birren B."/>
        </authorList>
    </citation>
    <scope>NUCLEOTIDE SEQUENCE [LARGE SCALE GENOMIC DNA]</scope>
    <source>
        <strain evidence="1">IAC_01/95</strain>
    </source>
</reference>
<dbReference type="AlphaFoldDB" id="W2N3X4"/>
<organism evidence="1">
    <name type="scientific">Phytophthora nicotianae</name>
    <name type="common">Potato buckeye rot agent</name>
    <name type="synonym">Phytophthora parasitica</name>
    <dbReference type="NCBI Taxonomy" id="4792"/>
    <lineage>
        <taxon>Eukaryota</taxon>
        <taxon>Sar</taxon>
        <taxon>Stramenopiles</taxon>
        <taxon>Oomycota</taxon>
        <taxon>Peronosporomycetes</taxon>
        <taxon>Peronosporales</taxon>
        <taxon>Peronosporaceae</taxon>
        <taxon>Phytophthora</taxon>
    </lineage>
</organism>
<evidence type="ECO:0008006" key="2">
    <source>
        <dbReference type="Google" id="ProtNLM"/>
    </source>
</evidence>
<proteinExistence type="predicted"/>
<dbReference type="VEuPathDB" id="FungiDB:PPTG_23267"/>
<evidence type="ECO:0000313" key="1">
    <source>
        <dbReference type="EMBL" id="ETM43372.1"/>
    </source>
</evidence>
<gene>
    <name evidence="1" type="ORF">L914_11132</name>
</gene>
<dbReference type="EMBL" id="KI693600">
    <property type="protein sequence ID" value="ETM43372.1"/>
    <property type="molecule type" value="Genomic_DNA"/>
</dbReference>
<protein>
    <recommendedName>
        <fullName evidence="2">MULE transposase domain-containing protein</fullName>
    </recommendedName>
</protein>
<name>W2N3X4_PHYNI</name>
<feature type="non-terminal residue" evidence="1">
    <location>
        <position position="253"/>
    </location>
</feature>
<accession>W2N3X4</accession>
<sequence>MRDLNALTPQRPELTDATNAFIRHQLAEVPATVPYRIYSVIVSKVDNEELPGPAPYRRKVDNYVRFWRRTNPTDEMARVIDMCDQLLYDEVASVGCGSDVAPFRVGITCYKLFQDYVNVQRAVDQTTILHIDSTFKIVNQCYPAMVTSYSDKGGHFFRSHTSASPEDAKKTFREFVMSDTDKAQCGTQALLSCPRPRAKGVDPDQTKEFFVDLYDLLYSDERDYETNKQAILANGMRCHATQQRSLWLVILRR</sequence>
<dbReference type="VEuPathDB" id="FungiDB:PPTG_24708"/>